<reference evidence="6" key="1">
    <citation type="journal article" date="2019" name="Int. J. Syst. Evol. Microbiol.">
        <title>The Global Catalogue of Microorganisms (GCM) 10K type strain sequencing project: providing services to taxonomists for standard genome sequencing and annotation.</title>
        <authorList>
            <consortium name="The Broad Institute Genomics Platform"/>
            <consortium name="The Broad Institute Genome Sequencing Center for Infectious Disease"/>
            <person name="Wu L."/>
            <person name="Ma J."/>
        </authorList>
    </citation>
    <scope>NUCLEOTIDE SEQUENCE [LARGE SCALE GENOMIC DNA]</scope>
    <source>
        <strain evidence="6">CCUG 59189</strain>
    </source>
</reference>
<dbReference type="PROSITE" id="PS50987">
    <property type="entry name" value="HTH_ARSR_2"/>
    <property type="match status" value="1"/>
</dbReference>
<dbReference type="PANTHER" id="PTHR33154">
    <property type="entry name" value="TRANSCRIPTIONAL REGULATOR, ARSR FAMILY"/>
    <property type="match status" value="1"/>
</dbReference>
<sequence>MKLNIQTELDPVFETMGLLYVSLRGDKYKRDMITELGEFGMDGEAFYNKHLKLVDKYIHSFVKGRQWDERAEFFFNDEDDMFFHLLHSILSENARWLAAPEKIKGDTARLEILKMLARDEDIQKDLPKELSPENIQTLDQIVAFLDKCPFEVGMKWKLMAVLQHPRRYIQQLVAIVHSNLPAFEQAKQDVQKPLDKLIHKYTESVQKQQDDQFFKLVGMFTDEPIVHPSLIMPLAQVVFMKRCYCGLLVDFLPITRKTGAPSLDLLLIKLKAMGDNSKLQILASLKVSPKYNLEIAEQLGLTAATMSHHMNVLLACGLVTIEKKNGKVYYHLDQDNIKQFLHELEQFLL</sequence>
<evidence type="ECO:0000256" key="1">
    <source>
        <dbReference type="ARBA" id="ARBA00023015"/>
    </source>
</evidence>
<dbReference type="EMBL" id="JBHTLM010000002">
    <property type="protein sequence ID" value="MFD1175409.1"/>
    <property type="molecule type" value="Genomic_DNA"/>
</dbReference>
<dbReference type="RefSeq" id="WP_379316741.1">
    <property type="nucleotide sequence ID" value="NZ_JBHTLM010000002.1"/>
</dbReference>
<comment type="caution">
    <text evidence="5">The sequence shown here is derived from an EMBL/GenBank/DDBJ whole genome shotgun (WGS) entry which is preliminary data.</text>
</comment>
<name>A0ABW3RTI7_9BACL</name>
<evidence type="ECO:0000256" key="3">
    <source>
        <dbReference type="ARBA" id="ARBA00023163"/>
    </source>
</evidence>
<keyword evidence="6" id="KW-1185">Reference proteome</keyword>
<dbReference type="InterPro" id="IPR001845">
    <property type="entry name" value="HTH_ArsR_DNA-bd_dom"/>
</dbReference>
<gene>
    <name evidence="5" type="ORF">ACFQ3W_03730</name>
</gene>
<keyword evidence="3" id="KW-0804">Transcription</keyword>
<dbReference type="Proteomes" id="UP001597262">
    <property type="component" value="Unassembled WGS sequence"/>
</dbReference>
<dbReference type="Pfam" id="PF01022">
    <property type="entry name" value="HTH_5"/>
    <property type="match status" value="1"/>
</dbReference>
<dbReference type="PANTHER" id="PTHR33154:SF18">
    <property type="entry name" value="ARSENICAL RESISTANCE OPERON REPRESSOR"/>
    <property type="match status" value="1"/>
</dbReference>
<dbReference type="SMART" id="SM00418">
    <property type="entry name" value="HTH_ARSR"/>
    <property type="match status" value="1"/>
</dbReference>
<proteinExistence type="predicted"/>
<dbReference type="CDD" id="cd00090">
    <property type="entry name" value="HTH_ARSR"/>
    <property type="match status" value="1"/>
</dbReference>
<dbReference type="InterPro" id="IPR036390">
    <property type="entry name" value="WH_DNA-bd_sf"/>
</dbReference>
<dbReference type="PRINTS" id="PR00778">
    <property type="entry name" value="HTHARSR"/>
</dbReference>
<evidence type="ECO:0000256" key="2">
    <source>
        <dbReference type="ARBA" id="ARBA00023125"/>
    </source>
</evidence>
<keyword evidence="2" id="KW-0238">DNA-binding</keyword>
<feature type="domain" description="HTH arsR-type" evidence="4">
    <location>
        <begin position="258"/>
        <end position="349"/>
    </location>
</feature>
<evidence type="ECO:0000313" key="5">
    <source>
        <dbReference type="EMBL" id="MFD1175409.1"/>
    </source>
</evidence>
<dbReference type="SUPFAM" id="SSF46785">
    <property type="entry name" value="Winged helix' DNA-binding domain"/>
    <property type="match status" value="1"/>
</dbReference>
<evidence type="ECO:0000313" key="6">
    <source>
        <dbReference type="Proteomes" id="UP001597262"/>
    </source>
</evidence>
<dbReference type="InterPro" id="IPR036388">
    <property type="entry name" value="WH-like_DNA-bd_sf"/>
</dbReference>
<accession>A0ABW3RTI7</accession>
<dbReference type="InterPro" id="IPR011991">
    <property type="entry name" value="ArsR-like_HTH"/>
</dbReference>
<organism evidence="5 6">
    <name type="scientific">Paenibacillus puldeungensis</name>
    <dbReference type="NCBI Taxonomy" id="696536"/>
    <lineage>
        <taxon>Bacteria</taxon>
        <taxon>Bacillati</taxon>
        <taxon>Bacillota</taxon>
        <taxon>Bacilli</taxon>
        <taxon>Bacillales</taxon>
        <taxon>Paenibacillaceae</taxon>
        <taxon>Paenibacillus</taxon>
    </lineage>
</organism>
<dbReference type="InterPro" id="IPR051081">
    <property type="entry name" value="HTH_MetalResp_TranReg"/>
</dbReference>
<dbReference type="Gene3D" id="1.10.10.10">
    <property type="entry name" value="Winged helix-like DNA-binding domain superfamily/Winged helix DNA-binding domain"/>
    <property type="match status" value="1"/>
</dbReference>
<keyword evidence="1" id="KW-0805">Transcription regulation</keyword>
<evidence type="ECO:0000259" key="4">
    <source>
        <dbReference type="PROSITE" id="PS50987"/>
    </source>
</evidence>
<protein>
    <submittedName>
        <fullName evidence="5">ArsR/SmtB family transcription factor</fullName>
    </submittedName>
</protein>